<dbReference type="HOGENOM" id="CLU_052186_1_1_1"/>
<proteinExistence type="predicted"/>
<dbReference type="EMBL" id="JH430968">
    <property type="status" value="NOT_ANNOTATED_CDS"/>
    <property type="molecule type" value="Genomic_DNA"/>
</dbReference>
<feature type="domain" description="A-kinase anchor protein 7-like phosphoesterase" evidence="1">
    <location>
        <begin position="14"/>
        <end position="212"/>
    </location>
</feature>
<dbReference type="GO" id="GO:0005829">
    <property type="term" value="C:cytosol"/>
    <property type="evidence" value="ECO:0007669"/>
    <property type="project" value="TreeGrafter"/>
</dbReference>
<reference evidence="3" key="1">
    <citation type="submission" date="2011-05" db="EMBL/GenBank/DDBJ databases">
        <authorList>
            <person name="Richards S.R."/>
            <person name="Qu J."/>
            <person name="Jiang H."/>
            <person name="Jhangiani S.N."/>
            <person name="Agravi P."/>
            <person name="Goodspeed R."/>
            <person name="Gross S."/>
            <person name="Mandapat C."/>
            <person name="Jackson L."/>
            <person name="Mathew T."/>
            <person name="Pu L."/>
            <person name="Thornton R."/>
            <person name="Saada N."/>
            <person name="Wilczek-Boney K.B."/>
            <person name="Lee S."/>
            <person name="Kovar C."/>
            <person name="Wu Y."/>
            <person name="Scherer S.E."/>
            <person name="Worley K.C."/>
            <person name="Muzny D.M."/>
            <person name="Gibbs R."/>
        </authorList>
    </citation>
    <scope>NUCLEOTIDE SEQUENCE</scope>
    <source>
        <strain evidence="3">Brora</strain>
    </source>
</reference>
<protein>
    <recommendedName>
        <fullName evidence="1">A-kinase anchor protein 7-like phosphoesterase domain-containing protein</fullName>
    </recommendedName>
</protein>
<organism evidence="2 3">
    <name type="scientific">Strigamia maritima</name>
    <name type="common">European centipede</name>
    <name type="synonym">Geophilus maritimus</name>
    <dbReference type="NCBI Taxonomy" id="126957"/>
    <lineage>
        <taxon>Eukaryota</taxon>
        <taxon>Metazoa</taxon>
        <taxon>Ecdysozoa</taxon>
        <taxon>Arthropoda</taxon>
        <taxon>Myriapoda</taxon>
        <taxon>Chilopoda</taxon>
        <taxon>Pleurostigmophora</taxon>
        <taxon>Geophilomorpha</taxon>
        <taxon>Linotaeniidae</taxon>
        <taxon>Strigamia</taxon>
    </lineage>
</organism>
<dbReference type="InterPro" id="IPR052641">
    <property type="entry name" value="AKAP7_isoform_gamma"/>
</dbReference>
<dbReference type="PANTHER" id="PTHR15934:SF2">
    <property type="entry name" value="A-KINASE ANCHOR PROTEIN 7-LIKE PHOSPHOESTERASE DOMAIN-CONTAINING PROTEIN"/>
    <property type="match status" value="1"/>
</dbReference>
<dbReference type="GO" id="GO:0010738">
    <property type="term" value="P:regulation of protein kinase A signaling"/>
    <property type="evidence" value="ECO:0007669"/>
    <property type="project" value="TreeGrafter"/>
</dbReference>
<reference evidence="2" key="2">
    <citation type="submission" date="2015-02" db="UniProtKB">
        <authorList>
            <consortium name="EnsemblMetazoa"/>
        </authorList>
    </citation>
    <scope>IDENTIFICATION</scope>
</reference>
<evidence type="ECO:0000259" key="1">
    <source>
        <dbReference type="Pfam" id="PF10469"/>
    </source>
</evidence>
<dbReference type="InterPro" id="IPR009097">
    <property type="entry name" value="Cyclic_Pdiesterase"/>
</dbReference>
<evidence type="ECO:0000313" key="2">
    <source>
        <dbReference type="EnsemblMetazoa" id="SMAR002050-PA"/>
    </source>
</evidence>
<dbReference type="Proteomes" id="UP000014500">
    <property type="component" value="Unassembled WGS sequence"/>
</dbReference>
<dbReference type="STRING" id="126957.T1IM56"/>
<keyword evidence="3" id="KW-1185">Reference proteome</keyword>
<evidence type="ECO:0000313" key="3">
    <source>
        <dbReference type="Proteomes" id="UP000014500"/>
    </source>
</evidence>
<dbReference type="PhylomeDB" id="T1IM56"/>
<dbReference type="eggNOG" id="KOG2814">
    <property type="taxonomic scope" value="Eukaryota"/>
</dbReference>
<dbReference type="SUPFAM" id="SSF55144">
    <property type="entry name" value="LigT-like"/>
    <property type="match status" value="1"/>
</dbReference>
<dbReference type="InterPro" id="IPR019510">
    <property type="entry name" value="AKAP7-like_phosphoesterase"/>
</dbReference>
<dbReference type="GO" id="GO:0034237">
    <property type="term" value="F:protein kinase A regulatory subunit binding"/>
    <property type="evidence" value="ECO:0007669"/>
    <property type="project" value="TreeGrafter"/>
</dbReference>
<accession>T1IM56</accession>
<dbReference type="EnsemblMetazoa" id="SMAR002050-RA">
    <property type="protein sequence ID" value="SMAR002050-PA"/>
    <property type="gene ID" value="SMAR002050"/>
</dbReference>
<dbReference type="OMA" id="FRKICTD"/>
<dbReference type="Gene3D" id="3.90.1140.10">
    <property type="entry name" value="Cyclic phosphodiesterase"/>
    <property type="match status" value="1"/>
</dbReference>
<dbReference type="AlphaFoldDB" id="T1IM56"/>
<name>T1IM56_STRMM</name>
<dbReference type="Pfam" id="PF10469">
    <property type="entry name" value="AKAP7_NLS"/>
    <property type="match status" value="1"/>
</dbReference>
<sequence length="214" mass="24833">MKKQSAQKECKLPPNYFIAVRIRNNEILTKLKSIQENIVKTKEDLKHALISADTFHLTLCVLRIDGEDELNKADQLMETFQQKLRERNDLRKLFLTVQGLDHFRNQVVFAKVKNDENFAQLEKLADTVVSCFEESKMVIKDHEKFTPHLTLAKLSKAPLLRTKRIKAISRDSYADFAEDTFGVEEVDSVQLLSMSKRKAEDGYYYCQKEISLTD</sequence>
<dbReference type="PANTHER" id="PTHR15934">
    <property type="entry name" value="RNA 2',3'-CYCLIC PHOSPHODIESTERASE"/>
    <property type="match status" value="1"/>
</dbReference>